<dbReference type="HOGENOM" id="CLU_2779262_0_0_1"/>
<dbReference type="AlphaFoldDB" id="W1NNE3"/>
<proteinExistence type="predicted"/>
<gene>
    <name evidence="1" type="ORF">AMTR_s00119p00057020</name>
</gene>
<evidence type="ECO:0000313" key="1">
    <source>
        <dbReference type="EMBL" id="ERM97211.1"/>
    </source>
</evidence>
<dbReference type="Proteomes" id="UP000017836">
    <property type="component" value="Unassembled WGS sequence"/>
</dbReference>
<accession>W1NNE3</accession>
<dbReference type="Gramene" id="ERM97211">
    <property type="protein sequence ID" value="ERM97211"/>
    <property type="gene ID" value="AMTR_s00119p00057020"/>
</dbReference>
<keyword evidence="2" id="KW-1185">Reference proteome</keyword>
<organism evidence="1 2">
    <name type="scientific">Amborella trichopoda</name>
    <dbReference type="NCBI Taxonomy" id="13333"/>
    <lineage>
        <taxon>Eukaryota</taxon>
        <taxon>Viridiplantae</taxon>
        <taxon>Streptophyta</taxon>
        <taxon>Embryophyta</taxon>
        <taxon>Tracheophyta</taxon>
        <taxon>Spermatophyta</taxon>
        <taxon>Magnoliopsida</taxon>
        <taxon>Amborellales</taxon>
        <taxon>Amborellaceae</taxon>
        <taxon>Amborella</taxon>
    </lineage>
</organism>
<name>W1NNE3_AMBTC</name>
<evidence type="ECO:0000313" key="2">
    <source>
        <dbReference type="Proteomes" id="UP000017836"/>
    </source>
</evidence>
<reference evidence="2" key="1">
    <citation type="journal article" date="2013" name="Science">
        <title>The Amborella genome and the evolution of flowering plants.</title>
        <authorList>
            <consortium name="Amborella Genome Project"/>
        </authorList>
    </citation>
    <scope>NUCLEOTIDE SEQUENCE [LARGE SCALE GENOMIC DNA]</scope>
</reference>
<dbReference type="EMBL" id="KI396540">
    <property type="protein sequence ID" value="ERM97211.1"/>
    <property type="molecule type" value="Genomic_DNA"/>
</dbReference>
<sequence>MDGSKFNQRLELPPGRNPFQNGFRIALLQMSRALARSPRDPHPLSPLPFPLSLSTPPAAPALFTISPLL</sequence>
<protein>
    <submittedName>
        <fullName evidence="1">Uncharacterized protein</fullName>
    </submittedName>
</protein>